<sequence>MVINKDSLLKLANLLRPRRQTAGHASPTEKGSGHDVNYARARQHFVPCVVVLCVGFAVHFSGSTREESSPRLAGRRLTVSSIPRPDNTNTHPHIFLIIFQRPLRKPETILFILIREEDRKSLKLGKRAPPQNRPRSHFTYSLLRYAMRNGMALFPHIAVNPYHYIAEQSSLAGTIGKFSAPESLATLYLCQQVRLLDLLNSPYRKITQSSTHAYRSSKQRKNSTADDAVTWNAYAPVERLVHALLEYLGARVVIRLQSVAALRTLKIYLLCELAVLCFKTYDKVHNVCLFKAHPGRGFRIFYLYLKSRILNAKIFTTQRHHSWNVVVLESQRVHWVSRRVRSQVERGKMPRLHFDELSFETEMNRLIVGQWLMHMGDMELSYLTMIRLTKG</sequence>
<name>E2A1V5_CAMFO</name>
<reference evidence="1 2" key="1">
    <citation type="journal article" date="2010" name="Science">
        <title>Genomic comparison of the ants Camponotus floridanus and Harpegnathos saltator.</title>
        <authorList>
            <person name="Bonasio R."/>
            <person name="Zhang G."/>
            <person name="Ye C."/>
            <person name="Mutti N.S."/>
            <person name="Fang X."/>
            <person name="Qin N."/>
            <person name="Donahue G."/>
            <person name="Yang P."/>
            <person name="Li Q."/>
            <person name="Li C."/>
            <person name="Zhang P."/>
            <person name="Huang Z."/>
            <person name="Berger S.L."/>
            <person name="Reinberg D."/>
            <person name="Wang J."/>
            <person name="Liebig J."/>
        </authorList>
    </citation>
    <scope>NUCLEOTIDE SEQUENCE [LARGE SCALE GENOMIC DNA]</scope>
    <source>
        <strain evidence="2">C129</strain>
    </source>
</reference>
<gene>
    <name evidence="1" type="ORF">EAG_03533</name>
</gene>
<proteinExistence type="predicted"/>
<protein>
    <submittedName>
        <fullName evidence="1">Uncharacterized protein</fullName>
    </submittedName>
</protein>
<dbReference type="Proteomes" id="UP000000311">
    <property type="component" value="Unassembled WGS sequence"/>
</dbReference>
<accession>E2A1V5</accession>
<dbReference type="EMBL" id="GL435806">
    <property type="protein sequence ID" value="EFN72594.1"/>
    <property type="molecule type" value="Genomic_DNA"/>
</dbReference>
<organism evidence="2">
    <name type="scientific">Camponotus floridanus</name>
    <name type="common">Florida carpenter ant</name>
    <dbReference type="NCBI Taxonomy" id="104421"/>
    <lineage>
        <taxon>Eukaryota</taxon>
        <taxon>Metazoa</taxon>
        <taxon>Ecdysozoa</taxon>
        <taxon>Arthropoda</taxon>
        <taxon>Hexapoda</taxon>
        <taxon>Insecta</taxon>
        <taxon>Pterygota</taxon>
        <taxon>Neoptera</taxon>
        <taxon>Endopterygota</taxon>
        <taxon>Hymenoptera</taxon>
        <taxon>Apocrita</taxon>
        <taxon>Aculeata</taxon>
        <taxon>Formicoidea</taxon>
        <taxon>Formicidae</taxon>
        <taxon>Formicinae</taxon>
        <taxon>Camponotus</taxon>
    </lineage>
</organism>
<evidence type="ECO:0000313" key="2">
    <source>
        <dbReference type="Proteomes" id="UP000000311"/>
    </source>
</evidence>
<dbReference type="InParanoid" id="E2A1V5"/>
<evidence type="ECO:0000313" key="1">
    <source>
        <dbReference type="EMBL" id="EFN72594.1"/>
    </source>
</evidence>
<keyword evidence="2" id="KW-1185">Reference proteome</keyword>
<dbReference type="AlphaFoldDB" id="E2A1V5"/>